<dbReference type="AlphaFoldDB" id="A0A5C6CP17"/>
<protein>
    <submittedName>
        <fullName evidence="2">Chromatin associated protein KTI12</fullName>
    </submittedName>
</protein>
<dbReference type="InterPro" id="IPR052732">
    <property type="entry name" value="Cell-binding_unc_protein"/>
</dbReference>
<comment type="caution">
    <text evidence="2">The sequence shown here is derived from an EMBL/GenBank/DDBJ whole genome shotgun (WGS) entry which is preliminary data.</text>
</comment>
<proteinExistence type="predicted"/>
<feature type="compositionally biased region" description="Basic and acidic residues" evidence="1">
    <location>
        <begin position="466"/>
        <end position="481"/>
    </location>
</feature>
<accession>A0A5C6CP17</accession>
<name>A0A5C6CP17_9BACT</name>
<evidence type="ECO:0000256" key="1">
    <source>
        <dbReference type="SAM" id="MobiDB-lite"/>
    </source>
</evidence>
<feature type="region of interest" description="Disordered" evidence="1">
    <location>
        <begin position="462"/>
        <end position="481"/>
    </location>
</feature>
<dbReference type="InterPro" id="IPR027417">
    <property type="entry name" value="P-loop_NTPase"/>
</dbReference>
<dbReference type="Gene3D" id="3.40.50.300">
    <property type="entry name" value="P-loop containing nucleotide triphosphate hydrolases"/>
    <property type="match status" value="1"/>
</dbReference>
<organism evidence="2 3">
    <name type="scientific">Bythopirellula polymerisocia</name>
    <dbReference type="NCBI Taxonomy" id="2528003"/>
    <lineage>
        <taxon>Bacteria</taxon>
        <taxon>Pseudomonadati</taxon>
        <taxon>Planctomycetota</taxon>
        <taxon>Planctomycetia</taxon>
        <taxon>Pirellulales</taxon>
        <taxon>Lacipirellulaceae</taxon>
        <taxon>Bythopirellula</taxon>
    </lineage>
</organism>
<keyword evidence="3" id="KW-1185">Reference proteome</keyword>
<gene>
    <name evidence="2" type="ORF">Pla144_36820</name>
</gene>
<dbReference type="PANTHER" id="PTHR43883:SF1">
    <property type="entry name" value="GLUCONOKINASE"/>
    <property type="match status" value="1"/>
</dbReference>
<dbReference type="EMBL" id="SJPS01000005">
    <property type="protein sequence ID" value="TWU24796.1"/>
    <property type="molecule type" value="Genomic_DNA"/>
</dbReference>
<reference evidence="2 3" key="1">
    <citation type="submission" date="2019-02" db="EMBL/GenBank/DDBJ databases">
        <title>Deep-cultivation of Planctomycetes and their phenomic and genomic characterization uncovers novel biology.</title>
        <authorList>
            <person name="Wiegand S."/>
            <person name="Jogler M."/>
            <person name="Boedeker C."/>
            <person name="Pinto D."/>
            <person name="Vollmers J."/>
            <person name="Rivas-Marin E."/>
            <person name="Kohn T."/>
            <person name="Peeters S.H."/>
            <person name="Heuer A."/>
            <person name="Rast P."/>
            <person name="Oberbeckmann S."/>
            <person name="Bunk B."/>
            <person name="Jeske O."/>
            <person name="Meyerdierks A."/>
            <person name="Storesund J.E."/>
            <person name="Kallscheuer N."/>
            <person name="Luecker S."/>
            <person name="Lage O.M."/>
            <person name="Pohl T."/>
            <person name="Merkel B.J."/>
            <person name="Hornburger P."/>
            <person name="Mueller R.-W."/>
            <person name="Bruemmer F."/>
            <person name="Labrenz M."/>
            <person name="Spormann A.M."/>
            <person name="Op Den Camp H."/>
            <person name="Overmann J."/>
            <person name="Amann R."/>
            <person name="Jetten M.S.M."/>
            <person name="Mascher T."/>
            <person name="Medema M.H."/>
            <person name="Devos D.P."/>
            <person name="Kaster A.-K."/>
            <person name="Ovreas L."/>
            <person name="Rohde M."/>
            <person name="Galperin M.Y."/>
            <person name="Jogler C."/>
        </authorList>
    </citation>
    <scope>NUCLEOTIDE SEQUENCE [LARGE SCALE GENOMIC DNA]</scope>
    <source>
        <strain evidence="2 3">Pla144</strain>
    </source>
</reference>
<dbReference type="SUPFAM" id="SSF52540">
    <property type="entry name" value="P-loop containing nucleoside triphosphate hydrolases"/>
    <property type="match status" value="1"/>
</dbReference>
<evidence type="ECO:0000313" key="2">
    <source>
        <dbReference type="EMBL" id="TWU24796.1"/>
    </source>
</evidence>
<dbReference type="PANTHER" id="PTHR43883">
    <property type="entry name" value="SLR0207 PROTEIN"/>
    <property type="match status" value="1"/>
</dbReference>
<sequence>MLTTHCSSVAIEGVVRLLSSPSVYDDDSAEVEVIETHLSYVFLSRLHALKIKKPVHFEFVDFTTIGLRKDACEEEVRLNRRWADDVYYGVFPVTKEMNGQLAFDGAGLPVEWAVSMRRLRKEDSLDLLICERRLTANQEQTLADHLVAKTMQLPQGEISPTDYVAKVRTQQQANTQSLLRHAGNNEHHRILRVHSALANFLWTQREVFETRVANGRVVEGHGDLRPEHIYMESPPQIIDGIEFSRALRTLDILDELCFLEVECERIGGHRLSAAIDEAYQHHFDDRPPKGLVAFYKAYRATVRAKVEALRLSQIQNVVDKALLRDLRNHLVYADFYAQQLGRPWIIVVCGLMGTGKSTLARSIAEAAGADLLQTDVIRKLLIGTCETPASYGGGNYRQLLRQQVYDRLLKDAADALDSGRSVIADGTFLTNSLRQDLFAIARSRMAPILFVRCKTPRVNTISRLQKRNESSESESEARPDLYDQQAAEEEKFNSAYPAVEIPTIDPVHHQVETVRREFKAVVS</sequence>
<evidence type="ECO:0000313" key="3">
    <source>
        <dbReference type="Proteomes" id="UP000318437"/>
    </source>
</evidence>
<dbReference type="RefSeq" id="WP_146452001.1">
    <property type="nucleotide sequence ID" value="NZ_SJPS01000005.1"/>
</dbReference>
<dbReference type="OrthoDB" id="9810277at2"/>
<dbReference type="Pfam" id="PF13671">
    <property type="entry name" value="AAA_33"/>
    <property type="match status" value="1"/>
</dbReference>
<dbReference type="Proteomes" id="UP000318437">
    <property type="component" value="Unassembled WGS sequence"/>
</dbReference>